<dbReference type="Proteomes" id="UP000593564">
    <property type="component" value="Unassembled WGS sequence"/>
</dbReference>
<evidence type="ECO:0000313" key="1">
    <source>
        <dbReference type="EMBL" id="KAF5942442.1"/>
    </source>
</evidence>
<reference evidence="2" key="1">
    <citation type="journal article" date="2020" name="Nat. Commun.">
        <title>Genome assembly of wild tea tree DASZ reveals pedigree and selection history of tea varieties.</title>
        <authorList>
            <person name="Zhang W."/>
            <person name="Zhang Y."/>
            <person name="Qiu H."/>
            <person name="Guo Y."/>
            <person name="Wan H."/>
            <person name="Zhang X."/>
            <person name="Scossa F."/>
            <person name="Alseekh S."/>
            <person name="Zhang Q."/>
            <person name="Wang P."/>
            <person name="Xu L."/>
            <person name="Schmidt M.H."/>
            <person name="Jia X."/>
            <person name="Li D."/>
            <person name="Zhu A."/>
            <person name="Guo F."/>
            <person name="Chen W."/>
            <person name="Ni D."/>
            <person name="Usadel B."/>
            <person name="Fernie A.R."/>
            <person name="Wen W."/>
        </authorList>
    </citation>
    <scope>NUCLEOTIDE SEQUENCE [LARGE SCALE GENOMIC DNA]</scope>
    <source>
        <strain evidence="2">cv. G240</strain>
    </source>
</reference>
<dbReference type="AlphaFoldDB" id="A0A7J7GNR8"/>
<reference evidence="1 2" key="2">
    <citation type="submission" date="2020-07" db="EMBL/GenBank/DDBJ databases">
        <title>Genome assembly of wild tea tree DASZ reveals pedigree and selection history of tea varieties.</title>
        <authorList>
            <person name="Zhang W."/>
        </authorList>
    </citation>
    <scope>NUCLEOTIDE SEQUENCE [LARGE SCALE GENOMIC DNA]</scope>
    <source>
        <strain evidence="2">cv. G240</strain>
        <tissue evidence="1">Leaf</tissue>
    </source>
</reference>
<evidence type="ECO:0000313" key="2">
    <source>
        <dbReference type="Proteomes" id="UP000593564"/>
    </source>
</evidence>
<protein>
    <submittedName>
        <fullName evidence="1">Uncharacterized protein</fullName>
    </submittedName>
</protein>
<dbReference type="EMBL" id="JACBKZ010000009">
    <property type="protein sequence ID" value="KAF5942442.1"/>
    <property type="molecule type" value="Genomic_DNA"/>
</dbReference>
<accession>A0A7J7GNR8</accession>
<proteinExistence type="predicted"/>
<gene>
    <name evidence="1" type="ORF">HYC85_020084</name>
</gene>
<name>A0A7J7GNR8_CAMSI</name>
<keyword evidence="2" id="KW-1185">Reference proteome</keyword>
<sequence>MRSVIPLECLIMTSDREKSQIRDFMITSVLRQKDLKSLKPLGCLYMFSDTELSMHDFISALRLKDLRSLVRLRCPNVNPKSGNTSGSSKF</sequence>
<organism evidence="1 2">
    <name type="scientific">Camellia sinensis</name>
    <name type="common">Tea plant</name>
    <name type="synonym">Thea sinensis</name>
    <dbReference type="NCBI Taxonomy" id="4442"/>
    <lineage>
        <taxon>Eukaryota</taxon>
        <taxon>Viridiplantae</taxon>
        <taxon>Streptophyta</taxon>
        <taxon>Embryophyta</taxon>
        <taxon>Tracheophyta</taxon>
        <taxon>Spermatophyta</taxon>
        <taxon>Magnoliopsida</taxon>
        <taxon>eudicotyledons</taxon>
        <taxon>Gunneridae</taxon>
        <taxon>Pentapetalae</taxon>
        <taxon>asterids</taxon>
        <taxon>Ericales</taxon>
        <taxon>Theaceae</taxon>
        <taxon>Camellia</taxon>
    </lineage>
</organism>
<comment type="caution">
    <text evidence="1">The sequence shown here is derived from an EMBL/GenBank/DDBJ whole genome shotgun (WGS) entry which is preliminary data.</text>
</comment>